<feature type="chain" id="PRO_5007281234" evidence="2">
    <location>
        <begin position="26"/>
        <end position="263"/>
    </location>
</feature>
<protein>
    <submittedName>
        <fullName evidence="3">Uncharacterized protein</fullName>
    </submittedName>
</protein>
<evidence type="ECO:0000313" key="3">
    <source>
        <dbReference type="EMBL" id="CDU23077.1"/>
    </source>
</evidence>
<evidence type="ECO:0000256" key="2">
    <source>
        <dbReference type="SAM" id="SignalP"/>
    </source>
</evidence>
<accession>A0A127ZBS7</accession>
<reference evidence="3" key="1">
    <citation type="submission" date="2014-06" db="EMBL/GenBank/DDBJ databases">
        <authorList>
            <person name="Ju J."/>
            <person name="Zhang J."/>
        </authorList>
    </citation>
    <scope>NUCLEOTIDE SEQUENCE</scope>
    <source>
        <strain evidence="3">SscI8</strain>
    </source>
</reference>
<gene>
    <name evidence="3" type="ORF">SPSC_01707</name>
</gene>
<feature type="compositionally biased region" description="Low complexity" evidence="1">
    <location>
        <begin position="65"/>
        <end position="76"/>
    </location>
</feature>
<feature type="region of interest" description="Disordered" evidence="1">
    <location>
        <begin position="65"/>
        <end position="85"/>
    </location>
</feature>
<keyword evidence="2" id="KW-0732">Signal</keyword>
<sequence>MRRSHVVQWILTFCLAAAGLIRCSGLPPNDIRPLFRGFSYYKEALSRIENALSSDVPIEGSFVSNEGASSSSSVANTGVGQPRMADPATTVPPNALLHAPFMIEPLSTQKRREILLELYVDVRKHHHSIKTRPVLPLILENMTPDEYSKLFRGLISSTTAWKAPKRYYWDVDNVRYLLGRPNKPSWEFFNLHGVEGEKQQNMYAVWRFESHRGATVWRYLGVLDMPSRPATLRFIANRWKQLENKFMWPTRFLNDAAHFDPEQ</sequence>
<dbReference type="OrthoDB" id="2556356at2759"/>
<dbReference type="AlphaFoldDB" id="A0A127ZBS7"/>
<dbReference type="EMBL" id="LK056662">
    <property type="protein sequence ID" value="CDU23077.1"/>
    <property type="molecule type" value="Genomic_DNA"/>
</dbReference>
<evidence type="ECO:0000256" key="1">
    <source>
        <dbReference type="SAM" id="MobiDB-lite"/>
    </source>
</evidence>
<organism evidence="3">
    <name type="scientific">Sporisorium scitamineum</name>
    <dbReference type="NCBI Taxonomy" id="49012"/>
    <lineage>
        <taxon>Eukaryota</taxon>
        <taxon>Fungi</taxon>
        <taxon>Dikarya</taxon>
        <taxon>Basidiomycota</taxon>
        <taxon>Ustilaginomycotina</taxon>
        <taxon>Ustilaginomycetes</taxon>
        <taxon>Ustilaginales</taxon>
        <taxon>Ustilaginaceae</taxon>
        <taxon>Sporisorium</taxon>
    </lineage>
</organism>
<name>A0A127ZBS7_9BASI</name>
<feature type="signal peptide" evidence="2">
    <location>
        <begin position="1"/>
        <end position="25"/>
    </location>
</feature>
<proteinExistence type="predicted"/>